<evidence type="ECO:0000256" key="3">
    <source>
        <dbReference type="ARBA" id="ARBA00055880"/>
    </source>
</evidence>
<evidence type="ECO:0000313" key="5">
    <source>
        <dbReference type="EMBL" id="MBO0615062.1"/>
    </source>
</evidence>
<name>A0A8B0SJ99_9GAMM</name>
<keyword evidence="2" id="KW-0778">Tellurium resistance</keyword>
<dbReference type="GO" id="GO:0046690">
    <property type="term" value="P:response to tellurium ion"/>
    <property type="evidence" value="ECO:0007669"/>
    <property type="project" value="UniProtKB-KW"/>
</dbReference>
<dbReference type="Pfam" id="PF02342">
    <property type="entry name" value="TerD"/>
    <property type="match status" value="1"/>
</dbReference>
<dbReference type="PANTHER" id="PTHR32097">
    <property type="entry name" value="CAMP-BINDING PROTEIN 1-RELATED"/>
    <property type="match status" value="1"/>
</dbReference>
<evidence type="ECO:0000313" key="7">
    <source>
        <dbReference type="Proteomes" id="UP000664466"/>
    </source>
</evidence>
<dbReference type="InterPro" id="IPR003325">
    <property type="entry name" value="TerD"/>
</dbReference>
<gene>
    <name evidence="6" type="ORF">J1836_014770</name>
    <name evidence="5" type="ORF">J1836_19380</name>
</gene>
<dbReference type="RefSeq" id="WP_207252774.1">
    <property type="nucleotide sequence ID" value="NZ_JAFMPM010000008.1"/>
</dbReference>
<dbReference type="FunFam" id="2.60.60.30:FF:000001">
    <property type="entry name" value="Tellurium resistance protein TerD"/>
    <property type="match status" value="1"/>
</dbReference>
<accession>A0A8B0SJ99</accession>
<reference evidence="5 7" key="1">
    <citation type="submission" date="2021-03" db="EMBL/GenBank/DDBJ databases">
        <title>Draft genome and methylome analysis of Thiotrix fructosivoruns ATCC 49748.</title>
        <authorList>
            <person name="Fomenkov A."/>
            <person name="Grabovich M.Y."/>
            <person name="Roberts R.J."/>
        </authorList>
    </citation>
    <scope>NUCLEOTIDE SEQUENCE [LARGE SCALE GENOMIC DNA]</scope>
    <source>
        <strain evidence="5 7">ATCC 49748</strain>
    </source>
</reference>
<evidence type="ECO:0000259" key="4">
    <source>
        <dbReference type="Pfam" id="PF02342"/>
    </source>
</evidence>
<organism evidence="6">
    <name type="scientific">Thiothrix fructosivorans</name>
    <dbReference type="NCBI Taxonomy" id="111770"/>
    <lineage>
        <taxon>Bacteria</taxon>
        <taxon>Pseudomonadati</taxon>
        <taxon>Pseudomonadota</taxon>
        <taxon>Gammaproteobacteria</taxon>
        <taxon>Thiotrichales</taxon>
        <taxon>Thiotrichaceae</taxon>
        <taxon>Thiothrix</taxon>
    </lineage>
</organism>
<dbReference type="CDD" id="cd06974">
    <property type="entry name" value="TerD_like"/>
    <property type="match status" value="1"/>
</dbReference>
<comment type="function">
    <text evidence="3">Not known; seems to contribute to the tellurium resistance (Ter) mechanism. Also involved in phage inhibition (Phi) and colicin resistance (PacB).</text>
</comment>
<sequence length="202" mass="21293">MAVSLQKGGNVSLTKEAPGLTGVLVGLGWDTRATDGAGFDLDASAFMLGEDGKVLSDDSFIFYNNKKSACGNVEHLGDNKTGEGAGDDEQVKLNLAAMGENVKKLVFAVTIHDAEARKQNFGQVSNAYIRLVNAADNVEIARYDLSEDASVETAMLFGEVYRNNADWKFKAVGQGFAGGLGPMAASMGGKRSRPLLGIPANL</sequence>
<dbReference type="AlphaFoldDB" id="A0A8B0SJ99"/>
<feature type="domain" description="TerD" evidence="4">
    <location>
        <begin position="1"/>
        <end position="185"/>
    </location>
</feature>
<evidence type="ECO:0000256" key="1">
    <source>
        <dbReference type="ARBA" id="ARBA00008775"/>
    </source>
</evidence>
<dbReference type="Gene3D" id="2.60.60.30">
    <property type="entry name" value="sav2460 like domains"/>
    <property type="match status" value="1"/>
</dbReference>
<proteinExistence type="inferred from homology"/>
<evidence type="ECO:0000256" key="2">
    <source>
        <dbReference type="ARBA" id="ARBA00022686"/>
    </source>
</evidence>
<dbReference type="Proteomes" id="UP000664466">
    <property type="component" value="Unassembled WGS sequence"/>
</dbReference>
<reference evidence="6" key="2">
    <citation type="submission" date="2021-04" db="EMBL/GenBank/DDBJ databases">
        <title>Complete Genome and methylome analysis of Thiothrix fructosivorans ATCC 49748.</title>
        <authorList>
            <person name="Fomenkov A."/>
            <person name="Sun L."/>
            <person name="Vincze T."/>
            <person name="Grabovich M.Y."/>
            <person name="Roberts R.J."/>
        </authorList>
    </citation>
    <scope>NUCLEOTIDE SEQUENCE</scope>
    <source>
        <strain evidence="6">ATCC 49748</strain>
    </source>
</reference>
<keyword evidence="7" id="KW-1185">Reference proteome</keyword>
<evidence type="ECO:0000313" key="6">
    <source>
        <dbReference type="EMBL" id="QTX09857.1"/>
    </source>
</evidence>
<dbReference type="PANTHER" id="PTHR32097:SF4">
    <property type="entry name" value="GENERAL STRESS PROTEIN 16U"/>
    <property type="match status" value="1"/>
</dbReference>
<protein>
    <submittedName>
        <fullName evidence="6">TerD family protein</fullName>
    </submittedName>
</protein>
<dbReference type="InterPro" id="IPR051324">
    <property type="entry name" value="Stress/Tellurium_Resist"/>
</dbReference>
<dbReference type="EMBL" id="CP072748">
    <property type="protein sequence ID" value="QTX09857.1"/>
    <property type="molecule type" value="Genomic_DNA"/>
</dbReference>
<comment type="similarity">
    <text evidence="1">Belongs to the CAPAB/TerDEXZ family.</text>
</comment>
<dbReference type="EMBL" id="JAFMPM010000008">
    <property type="protein sequence ID" value="MBO0615062.1"/>
    <property type="molecule type" value="Genomic_DNA"/>
</dbReference>